<dbReference type="Gene3D" id="3.30.430.20">
    <property type="entry name" value="Gnk2 domain, C-X8-C-X2-C motif"/>
    <property type="match status" value="1"/>
</dbReference>
<dbReference type="PANTHER" id="PTHR32099:SF51">
    <property type="entry name" value="CYSTEINE-RICH RECEPTOR-LIKE PROTEIN KINASE 25 ISOFORM X1"/>
    <property type="match status" value="1"/>
</dbReference>
<dbReference type="FunFam" id="3.30.430.20:FF:000003">
    <property type="entry name" value="Cysteine-rich RLK (RECEPTOR-like protein kinase) 10"/>
    <property type="match status" value="1"/>
</dbReference>
<evidence type="ECO:0000256" key="1">
    <source>
        <dbReference type="ARBA" id="ARBA00022729"/>
    </source>
</evidence>
<dbReference type="InterPro" id="IPR038408">
    <property type="entry name" value="GNK2_sf"/>
</dbReference>
<organism evidence="5 6">
    <name type="scientific">Cannabis sativa</name>
    <name type="common">Hemp</name>
    <name type="synonym">Marijuana</name>
    <dbReference type="NCBI Taxonomy" id="3483"/>
    <lineage>
        <taxon>Eukaryota</taxon>
        <taxon>Viridiplantae</taxon>
        <taxon>Streptophyta</taxon>
        <taxon>Embryophyta</taxon>
        <taxon>Tracheophyta</taxon>
        <taxon>Spermatophyta</taxon>
        <taxon>Magnoliopsida</taxon>
        <taxon>eudicotyledons</taxon>
        <taxon>Gunneridae</taxon>
        <taxon>Pentapetalae</taxon>
        <taxon>rosids</taxon>
        <taxon>fabids</taxon>
        <taxon>Rosales</taxon>
        <taxon>Cannabaceae</taxon>
        <taxon>Cannabis</taxon>
    </lineage>
</organism>
<accession>A0A7J6DXK3</accession>
<evidence type="ECO:0000313" key="5">
    <source>
        <dbReference type="EMBL" id="KAF4350862.1"/>
    </source>
</evidence>
<feature type="chain" id="PRO_5029598295" description="Gnk2-homologous domain-containing protein" evidence="3">
    <location>
        <begin position="23"/>
        <end position="223"/>
    </location>
</feature>
<keyword evidence="2" id="KW-0677">Repeat</keyword>
<sequence length="223" mass="25166">MSRSTILLFLLTFIHTFTPNLAQLKGCTSSAEYCWNCSNIGNYSFDNTYQKNLYNLLLSLSSLKQNSLGFYNISSGKDSEKVNAIGLCRGALPLDTCHSCLNVTSHMLLDRCPNTKEAILWGELCMVRYSNNSIFSIKQDEPIRMLAKEGVGPNMLLVSNTNSVAKIEADITDIYHHYSYQNEHLIQMSFQYRLCIFMLTTQQGKGKSKLPNLILLAAYLFAE</sequence>
<dbReference type="CDD" id="cd23509">
    <property type="entry name" value="Gnk2-like"/>
    <property type="match status" value="1"/>
</dbReference>
<evidence type="ECO:0000256" key="3">
    <source>
        <dbReference type="SAM" id="SignalP"/>
    </source>
</evidence>
<evidence type="ECO:0000256" key="2">
    <source>
        <dbReference type="ARBA" id="ARBA00022737"/>
    </source>
</evidence>
<dbReference type="InterPro" id="IPR002902">
    <property type="entry name" value="GNK2"/>
</dbReference>
<dbReference type="Proteomes" id="UP000525078">
    <property type="component" value="Unassembled WGS sequence"/>
</dbReference>
<comment type="caution">
    <text evidence="5">The sequence shown here is derived from an EMBL/GenBank/DDBJ whole genome shotgun (WGS) entry which is preliminary data.</text>
</comment>
<keyword evidence="1 3" id="KW-0732">Signal</keyword>
<reference evidence="5 6" key="1">
    <citation type="journal article" date="2020" name="bioRxiv">
        <title>Sequence and annotation of 42 cannabis genomes reveals extensive copy number variation in cannabinoid synthesis and pathogen resistance genes.</title>
        <authorList>
            <person name="Mckernan K.J."/>
            <person name="Helbert Y."/>
            <person name="Kane L.T."/>
            <person name="Ebling H."/>
            <person name="Zhang L."/>
            <person name="Liu B."/>
            <person name="Eaton Z."/>
            <person name="Mclaughlin S."/>
            <person name="Kingan S."/>
            <person name="Baybayan P."/>
            <person name="Concepcion G."/>
            <person name="Jordan M."/>
            <person name="Riva A."/>
            <person name="Barbazuk W."/>
            <person name="Harkins T."/>
        </authorList>
    </citation>
    <scope>NUCLEOTIDE SEQUENCE [LARGE SCALE GENOMIC DNA]</scope>
    <source>
        <strain evidence="6">cv. Jamaican Lion 4</strain>
        <tissue evidence="5">Leaf</tissue>
    </source>
</reference>
<dbReference type="Pfam" id="PF01657">
    <property type="entry name" value="Stress-antifung"/>
    <property type="match status" value="1"/>
</dbReference>
<dbReference type="AlphaFoldDB" id="A0A7J6DXK3"/>
<evidence type="ECO:0000313" key="6">
    <source>
        <dbReference type="Proteomes" id="UP000525078"/>
    </source>
</evidence>
<evidence type="ECO:0000259" key="4">
    <source>
        <dbReference type="PROSITE" id="PS51473"/>
    </source>
</evidence>
<feature type="signal peptide" evidence="3">
    <location>
        <begin position="1"/>
        <end position="22"/>
    </location>
</feature>
<dbReference type="PANTHER" id="PTHR32099">
    <property type="entry name" value="CYSTEINE-RICH REPEAT SECRETORY PROTEIN"/>
    <property type="match status" value="1"/>
</dbReference>
<protein>
    <recommendedName>
        <fullName evidence="4">Gnk2-homologous domain-containing protein</fullName>
    </recommendedName>
</protein>
<dbReference type="EMBL" id="JAATIP010000352">
    <property type="protein sequence ID" value="KAF4350862.1"/>
    <property type="molecule type" value="Genomic_DNA"/>
</dbReference>
<gene>
    <name evidence="5" type="ORF">F8388_008044</name>
</gene>
<feature type="domain" description="Gnk2-homologous" evidence="4">
    <location>
        <begin position="31"/>
        <end position="134"/>
    </location>
</feature>
<dbReference type="PROSITE" id="PS51473">
    <property type="entry name" value="GNK2"/>
    <property type="match status" value="1"/>
</dbReference>
<proteinExistence type="predicted"/>
<name>A0A7J6DXK3_CANSA</name>